<feature type="compositionally biased region" description="Gly residues" evidence="3">
    <location>
        <begin position="1403"/>
        <end position="1422"/>
    </location>
</feature>
<dbReference type="Gene3D" id="2.150.10.10">
    <property type="entry name" value="Serralysin-like metalloprotease, C-terminal"/>
    <property type="match status" value="5"/>
</dbReference>
<dbReference type="InterPro" id="IPR041690">
    <property type="entry name" value="Cadherin_5"/>
</dbReference>
<dbReference type="Pfam" id="PF14252">
    <property type="entry name" value="DUF4347"/>
    <property type="match status" value="1"/>
</dbReference>
<feature type="domain" description="LTD" evidence="4">
    <location>
        <begin position="566"/>
        <end position="698"/>
    </location>
</feature>
<dbReference type="InterPro" id="IPR013783">
    <property type="entry name" value="Ig-like_fold"/>
</dbReference>
<protein>
    <submittedName>
        <fullName evidence="5">DUF4347 domain-containing protein</fullName>
    </submittedName>
</protein>
<dbReference type="InterPro" id="IPR015919">
    <property type="entry name" value="Cadherin-like_sf"/>
</dbReference>
<evidence type="ECO:0000313" key="5">
    <source>
        <dbReference type="EMBL" id="MCT7976907.1"/>
    </source>
</evidence>
<dbReference type="InterPro" id="IPR018511">
    <property type="entry name" value="Hemolysin-typ_Ca-bd_CS"/>
</dbReference>
<dbReference type="PROSITE" id="PS00330">
    <property type="entry name" value="HEMOLYSIN_CALCIUM"/>
    <property type="match status" value="3"/>
</dbReference>
<evidence type="ECO:0000256" key="1">
    <source>
        <dbReference type="ARBA" id="ARBA00004613"/>
    </source>
</evidence>
<organism evidence="5 6">
    <name type="scientific">Laspinema olomoucense D3b</name>
    <dbReference type="NCBI Taxonomy" id="2953688"/>
    <lineage>
        <taxon>Bacteria</taxon>
        <taxon>Bacillati</taxon>
        <taxon>Cyanobacteriota</taxon>
        <taxon>Cyanophyceae</taxon>
        <taxon>Oscillatoriophycideae</taxon>
        <taxon>Oscillatoriales</taxon>
        <taxon>Laspinemataceae</taxon>
        <taxon>Laspinema</taxon>
        <taxon>Laspinema olomoucense</taxon>
    </lineage>
</organism>
<dbReference type="NCBIfam" id="NF041518">
    <property type="entry name" value="choice_anch_Q"/>
    <property type="match status" value="1"/>
</dbReference>
<dbReference type="SMART" id="SM00736">
    <property type="entry name" value="CADG"/>
    <property type="match status" value="3"/>
</dbReference>
<feature type="region of interest" description="Disordered" evidence="3">
    <location>
        <begin position="1100"/>
        <end position="1205"/>
    </location>
</feature>
<dbReference type="SUPFAM" id="SSF51126">
    <property type="entry name" value="Pectin lyase-like"/>
    <property type="match status" value="1"/>
</dbReference>
<dbReference type="InterPro" id="IPR006644">
    <property type="entry name" value="Cadg"/>
</dbReference>
<dbReference type="Pfam" id="PF05345">
    <property type="entry name" value="He_PIG"/>
    <property type="match status" value="3"/>
</dbReference>
<dbReference type="PANTHER" id="PTHR38340">
    <property type="entry name" value="S-LAYER PROTEIN"/>
    <property type="match status" value="1"/>
</dbReference>
<dbReference type="PRINTS" id="PR00313">
    <property type="entry name" value="CABNDNGRPT"/>
</dbReference>
<proteinExistence type="predicted"/>
<dbReference type="InterPro" id="IPR025592">
    <property type="entry name" value="DUF4347"/>
</dbReference>
<evidence type="ECO:0000256" key="2">
    <source>
        <dbReference type="ARBA" id="ARBA00022525"/>
    </source>
</evidence>
<dbReference type="RefSeq" id="WP_261234644.1">
    <property type="nucleotide sequence ID" value="NZ_JAMXFA010000004.1"/>
</dbReference>
<dbReference type="SUPFAM" id="SSF51120">
    <property type="entry name" value="beta-Roll"/>
    <property type="match status" value="3"/>
</dbReference>
<dbReference type="Pfam" id="PF17892">
    <property type="entry name" value="Cadherin_5"/>
    <property type="match status" value="1"/>
</dbReference>
<dbReference type="InterPro" id="IPR059226">
    <property type="entry name" value="Choice_anch_Q_dom"/>
</dbReference>
<dbReference type="InterPro" id="IPR011050">
    <property type="entry name" value="Pectin_lyase_fold/virulence"/>
</dbReference>
<feature type="compositionally biased region" description="Gly residues" evidence="3">
    <location>
        <begin position="1104"/>
        <end position="1184"/>
    </location>
</feature>
<comment type="caution">
    <text evidence="5">The sequence shown here is derived from an EMBL/GenBank/DDBJ whole genome shotgun (WGS) entry which is preliminary data.</text>
</comment>
<dbReference type="Proteomes" id="UP001525961">
    <property type="component" value="Unassembled WGS sequence"/>
</dbReference>
<feature type="region of interest" description="Disordered" evidence="3">
    <location>
        <begin position="1397"/>
        <end position="1491"/>
    </location>
</feature>
<feature type="compositionally biased region" description="Polar residues" evidence="3">
    <location>
        <begin position="1195"/>
        <end position="1205"/>
    </location>
</feature>
<evidence type="ECO:0000256" key="3">
    <source>
        <dbReference type="SAM" id="MobiDB-lite"/>
    </source>
</evidence>
<dbReference type="InterPro" id="IPR011049">
    <property type="entry name" value="Serralysin-like_metalloprot_C"/>
</dbReference>
<evidence type="ECO:0000313" key="6">
    <source>
        <dbReference type="Proteomes" id="UP001525961"/>
    </source>
</evidence>
<dbReference type="Gene3D" id="2.60.40.10">
    <property type="entry name" value="Immunoglobulins"/>
    <property type="match status" value="3"/>
</dbReference>
<name>A0ABT2N2T0_9CYAN</name>
<evidence type="ECO:0000259" key="4">
    <source>
        <dbReference type="PROSITE" id="PS51841"/>
    </source>
</evidence>
<dbReference type="PROSITE" id="PS51841">
    <property type="entry name" value="LTD"/>
    <property type="match status" value="1"/>
</dbReference>
<feature type="region of interest" description="Disordered" evidence="3">
    <location>
        <begin position="1288"/>
        <end position="1315"/>
    </location>
</feature>
<dbReference type="EMBL" id="JAMXFA010000004">
    <property type="protein sequence ID" value="MCT7976907.1"/>
    <property type="molecule type" value="Genomic_DNA"/>
</dbReference>
<reference evidence="5 6" key="1">
    <citation type="journal article" date="2022" name="Front. Microbiol.">
        <title>High genomic differentiation and limited gene flow indicate recent cryptic speciation within the genus Laspinema (cyanobacteria).</title>
        <authorList>
            <person name="Stanojkovic A."/>
            <person name="Skoupy S."/>
            <person name="Skaloud P."/>
            <person name="Dvorak P."/>
        </authorList>
    </citation>
    <scope>NUCLEOTIDE SEQUENCE [LARGE SCALE GENOMIC DNA]</scope>
    <source>
        <strain evidence="5 6">D3b</strain>
    </source>
</reference>
<dbReference type="InterPro" id="IPR050557">
    <property type="entry name" value="RTX_toxin/Mannuronan_C5-epim"/>
</dbReference>
<keyword evidence="2" id="KW-0964">Secreted</keyword>
<dbReference type="PANTHER" id="PTHR38340:SF1">
    <property type="entry name" value="S-LAYER PROTEIN"/>
    <property type="match status" value="1"/>
</dbReference>
<comment type="subcellular location">
    <subcellularLocation>
        <location evidence="1">Secreted</location>
    </subcellularLocation>
</comment>
<accession>A0ABT2N2T0</accession>
<dbReference type="SUPFAM" id="SSF49313">
    <property type="entry name" value="Cadherin-like"/>
    <property type="match status" value="3"/>
</dbReference>
<sequence>MNYPQSQLFDFLPKISKRYNGLDSTPEPPIPATHPLPESRTLVFIDSGVSEQQTLLDALAPDTEVIRLDGDRDGIEQIIEAIAGRTGIDSIHLVSHGSSGRVQLGTTQLDAETLDAYLPQWQILRGSLSEGADILLYGCNVGTSDTGVTFLQKLADLTGADIAASNDLTGSAELNGNWTLEVSTGNIDAPVPFQSEAIAAYNAVLAKTYMVPAGDVTKLITAITDANNDNEDSIINLAGDTYTLTKSDDSTLGANGLPSIQTGTLTINGNGAEIVRDPNAPGFRIFHIGANANVTLNNLTVKNGLANIPNSEENNRRDGGGIYNKGTLTLNQSTITGNRAEDDGGGIKNEKILTVRDSTISNNSAGSTLDVNPEANGGGIQNGSTAEISNSTISHNQAGKDGGGIYNTGNLTVNHSTIAFNVADSDRSNTGNGGGIRVQGRNISLNLSHTLIAGNEDQSPSGDVHPDVSGSVTPAQYNLIGDMTGITGLNGGTNYSFNSLGVSDINAVINPTLALNGADPGSPLTHALMVGSPAINLGEPTVSTKLATDQRGTGFQRKVGTAIDIGAYEQQLLPVITEIMYHPRSAEPDWEWVEIYNPTDQTLNLKGFVFGKANADPTLPPANIAEGTIAPGKTGILFNANLPAESFKIAWDTGDIPLIPVSNWSALGNTSDRIGLWPSLSSYRQGFTTAIDEVAYNTTGLTPSVGASLYLNPLTYNQEDLTKVNDIGNNWLISAIGAPTAPTPVVAKAYESTLDRNNSGLDIGSPGPTDEILPRLENVIAQNVTTAGEEPYSFTVTFTDNRAIDWSTLEPRDIIVTGPKNESLTVTARTTPNRSGNFNSINVIYKITPPGDTWDSGDNGTYTVTLQQNQVTDTTGNAIASQELGRFVVNINTPPTLAPITQTGTKDTSFVFKPEYFTSQFTDSDGNTLQKISITSLPTNGTLFFDGNLIANPLEIPLGDIGKLSFVPNNNFNGPVSFTWNGFDGTDYAKTPSTVNLTINAPPTLANPLENQTTTPGTNFTFPIPENTFNDADIAVYNDRLTYTATLSNGDPLPKWLTFNEDGTFTGTPGGTDLGTLLIKVTATDKFGASISDTFDLIIQQPNGGNGGGNTGGGNSGGGSNPDTGTGGSNTGGSNTGGGSNTDTGTGGSNTGGGNTDTGTGGSNTGGGNTGGGSNPDTGTGGGSNNLPPTLANPLENQTTTPGTNFTFPIPENTFNDADIAVYNDRLTYTATLSNGDPLPKWLTFNEDGTFTGTPGGTDLGTLPIKVTATDKFGASISDTFDLIIQPPNGGGNTGNGSNNVPPTLANPLENQTTTPGTNFTFPIPENTFDDADIAVYNDRLTYTATLSNGDPLPKWLTFNEDGTFTGTPGGTDLGTLPIKVTATDKFGASISDTFDLIIQPPNGGGNTGDGGTGDGGTGGGTNPDTGTDRGSNPGTEGGNDNGPLTPDSPVNGDRPSSENPTATPLKGVSHTSSTNTCNPVPLDPSQNSGCKCPVPPPPEIIFYGPQDRPPLETFLLGTQENDEILGDDRHEGILGFAADDFLWGKGGTDVLYGDTGADYMLGGVGSDFPVGSAIERDRIEGGKENDFINGNEGNDTLYGGRANDIIHGGKDDDLIFANLDNDILSGDLGNDTILGGNGRETPIGTAGDRDLIFGNRGNDLLNGNEGEDIIYSGKNDDIAYGGKDNDLVYGDLGNDILQGDQGDDSLFGGPSDPNVPDLGGRDLIYGGESNDFINGNQGDDTLHGGNSNDIIHGGKDNDILCGSAGDDLLFGDLGDDTLYGEDGSDTIRGGIGNDAPLGSVGDRDFLCAGLGDDWLEGNAGKDTLIGGSGNDTLYGGKDDDLLYGSAGDDFLSGDLGNDTLTGGAGRDRFVLRAGFGTDTITDFTPGEDEFVLGEGLTFNLLNFVSSNCGTAIALGDEILAIVKGIEPEAMVAETFSLLT</sequence>
<keyword evidence="6" id="KW-1185">Reference proteome</keyword>
<feature type="compositionally biased region" description="Polar residues" evidence="3">
    <location>
        <begin position="1470"/>
        <end position="1490"/>
    </location>
</feature>
<dbReference type="InterPro" id="IPR001322">
    <property type="entry name" value="Lamin_tail_dom"/>
</dbReference>
<gene>
    <name evidence="5" type="ORF">NG792_04090</name>
</gene>
<dbReference type="InterPro" id="IPR001343">
    <property type="entry name" value="Hemolysn_Ca-bd"/>
</dbReference>
<dbReference type="Pfam" id="PF00353">
    <property type="entry name" value="HemolysinCabind"/>
    <property type="match status" value="9"/>
</dbReference>